<dbReference type="SUPFAM" id="SSF56935">
    <property type="entry name" value="Porins"/>
    <property type="match status" value="1"/>
</dbReference>
<feature type="chain" id="PRO_5047106421" description="Porin" evidence="1">
    <location>
        <begin position="25"/>
        <end position="247"/>
    </location>
</feature>
<dbReference type="RefSeq" id="WP_380864171.1">
    <property type="nucleotide sequence ID" value="NZ_JBHRXV010000018.1"/>
</dbReference>
<dbReference type="InterPro" id="IPR023614">
    <property type="entry name" value="Porin_dom_sf"/>
</dbReference>
<evidence type="ECO:0000313" key="3">
    <source>
        <dbReference type="Proteomes" id="UP001595615"/>
    </source>
</evidence>
<comment type="caution">
    <text evidence="2">The sequence shown here is derived from an EMBL/GenBank/DDBJ whole genome shotgun (WGS) entry which is preliminary data.</text>
</comment>
<gene>
    <name evidence="2" type="ORF">ACFOMD_18145</name>
</gene>
<reference evidence="3" key="1">
    <citation type="journal article" date="2019" name="Int. J. Syst. Evol. Microbiol.">
        <title>The Global Catalogue of Microorganisms (GCM) 10K type strain sequencing project: providing services to taxonomists for standard genome sequencing and annotation.</title>
        <authorList>
            <consortium name="The Broad Institute Genomics Platform"/>
            <consortium name="The Broad Institute Genome Sequencing Center for Infectious Disease"/>
            <person name="Wu L."/>
            <person name="Ma J."/>
        </authorList>
    </citation>
    <scope>NUCLEOTIDE SEQUENCE [LARGE SCALE GENOMIC DNA]</scope>
    <source>
        <strain evidence="3">KCTC 42644</strain>
    </source>
</reference>
<evidence type="ECO:0000256" key="1">
    <source>
        <dbReference type="SAM" id="SignalP"/>
    </source>
</evidence>
<protein>
    <recommendedName>
        <fullName evidence="4">Porin</fullName>
    </recommendedName>
</protein>
<accession>A0ABV7XID0</accession>
<keyword evidence="3" id="KW-1185">Reference proteome</keyword>
<feature type="signal peptide" evidence="1">
    <location>
        <begin position="1"/>
        <end position="24"/>
    </location>
</feature>
<sequence length="247" mass="25904">MAGKLATGWLVAAALISAPATAFANPTPAKTNASAVSVPKAKKAKVKVVAEATAAERLRAGSLGSFTPSLVDPARSAAIRSQTVERSFRFTPSGKSTDRKALTLGLTSRVMTPATRTAVASIDGLTPTGYNLGVAVGYEGFSLSGGYSRQENGLLGGEREGVDLGLSYRGSRWKASLQASGELPSHLAGDILPLDKRYAVELGGAYALTPRLSLQGGMRYQLITPLDPRLTNEREDPSVYVGTSFRF</sequence>
<dbReference type="Gene3D" id="2.40.160.10">
    <property type="entry name" value="Porin"/>
    <property type="match status" value="1"/>
</dbReference>
<proteinExistence type="predicted"/>
<dbReference type="EMBL" id="JBHRXV010000018">
    <property type="protein sequence ID" value="MFC3714494.1"/>
    <property type="molecule type" value="Genomic_DNA"/>
</dbReference>
<organism evidence="2 3">
    <name type="scientific">Sphingoaurantiacus capsulatus</name>
    <dbReference type="NCBI Taxonomy" id="1771310"/>
    <lineage>
        <taxon>Bacteria</taxon>
        <taxon>Pseudomonadati</taxon>
        <taxon>Pseudomonadota</taxon>
        <taxon>Alphaproteobacteria</taxon>
        <taxon>Sphingomonadales</taxon>
        <taxon>Sphingosinicellaceae</taxon>
        <taxon>Sphingoaurantiacus</taxon>
    </lineage>
</organism>
<evidence type="ECO:0000313" key="2">
    <source>
        <dbReference type="EMBL" id="MFC3714494.1"/>
    </source>
</evidence>
<evidence type="ECO:0008006" key="4">
    <source>
        <dbReference type="Google" id="ProtNLM"/>
    </source>
</evidence>
<dbReference type="Proteomes" id="UP001595615">
    <property type="component" value="Unassembled WGS sequence"/>
</dbReference>
<name>A0ABV7XID0_9SPHN</name>
<keyword evidence="1" id="KW-0732">Signal</keyword>